<evidence type="ECO:0000256" key="1">
    <source>
        <dbReference type="ARBA" id="ARBA00023002"/>
    </source>
</evidence>
<dbReference type="InterPro" id="IPR016187">
    <property type="entry name" value="CTDL_fold"/>
</dbReference>
<evidence type="ECO:0000256" key="2">
    <source>
        <dbReference type="ARBA" id="ARBA00023004"/>
    </source>
</evidence>
<feature type="domain" description="DinB-like" evidence="5">
    <location>
        <begin position="17"/>
        <end position="139"/>
    </location>
</feature>
<dbReference type="InterPro" id="IPR024775">
    <property type="entry name" value="DinB-like"/>
</dbReference>
<keyword evidence="7" id="KW-1185">Reference proteome</keyword>
<dbReference type="Pfam" id="PF03781">
    <property type="entry name" value="FGE-sulfatase"/>
    <property type="match status" value="1"/>
</dbReference>
<keyword evidence="1" id="KW-0560">Oxidoreductase</keyword>
<sequence length="416" mass="48846">MEQLTPTKLHRDAIRNALQAVRTRTLELFANLDFNTVCTQAHPDFSPVGWHLGHIAFTEGLWILEHLKGESPLYPQYRKLFAADILPKPERQNLPDMATILAYLHDIRSQVFAYLEIAPLEKQTRLWWWLLQHECQHSETMSLILQLQQLKTLPPYPITPSTTTREVIADMVKIPEGTFMMGSKVNPQDNARPRHWVDLDQYWLDRYPVTCGQYRKFIEAGGYQTRQWWSKEGWQWRQTHPVAHPLYWSESQEWDDHPVYGVNWYEAEAYANFVGKRLPTEAEWEKAARYHPHSEQATTYPWGEATPKPDHGNLNNQIGQTTPVNAYPEGKSHLGCYDLLGNVWEWTASWFSPYPDFESYPDRGYSEAYFDNQHRVLRGGSWATRPYAIESSWRNWYYPHLRQLFAGFRCAKSITT</sequence>
<protein>
    <submittedName>
        <fullName evidence="6">TIGR03440 family protein</fullName>
    </submittedName>
</protein>
<dbReference type="SUPFAM" id="SSF56436">
    <property type="entry name" value="C-type lectin-like"/>
    <property type="match status" value="1"/>
</dbReference>
<keyword evidence="2" id="KW-0408">Iron</keyword>
<reference evidence="6" key="1">
    <citation type="submission" date="2012-04" db="EMBL/GenBank/DDBJ databases">
        <title>Finished genome of Dactylococcopsis salina PCC 8305.</title>
        <authorList>
            <consortium name="US DOE Joint Genome Institute"/>
            <person name="Gugger M."/>
            <person name="Coursin T."/>
            <person name="Rippka R."/>
            <person name="Tandeau De Marsac N."/>
            <person name="Huntemann M."/>
            <person name="Wei C.-L."/>
            <person name="Han J."/>
            <person name="Detter J.C."/>
            <person name="Han C."/>
            <person name="Tapia R."/>
            <person name="Daligault H."/>
            <person name="Chen A."/>
            <person name="Krypides N."/>
            <person name="Mavromatis K."/>
            <person name="Markowitz V."/>
            <person name="Szeto E."/>
            <person name="Ivanova N."/>
            <person name="Ovchinnikova G."/>
            <person name="Pagani I."/>
            <person name="Pati A."/>
            <person name="Goodwin L."/>
            <person name="Peters L."/>
            <person name="Pitluck S."/>
            <person name="Woyke T."/>
            <person name="Kerfeld C."/>
        </authorList>
    </citation>
    <scope>NUCLEOTIDE SEQUENCE [LARGE SCALE GENOMIC DNA]</scope>
    <source>
        <strain evidence="6">PCC 8305</strain>
    </source>
</reference>
<evidence type="ECO:0000259" key="4">
    <source>
        <dbReference type="Pfam" id="PF03781"/>
    </source>
</evidence>
<dbReference type="OrthoDB" id="9768004at2"/>
<dbReference type="AlphaFoldDB" id="K9YRP0"/>
<dbReference type="InterPro" id="IPR034660">
    <property type="entry name" value="DinB/YfiT-like"/>
</dbReference>
<dbReference type="Gene3D" id="1.20.120.450">
    <property type="entry name" value="dinb family like domain"/>
    <property type="match status" value="1"/>
</dbReference>
<feature type="domain" description="Sulfatase-modifying factor enzyme-like" evidence="4">
    <location>
        <begin position="169"/>
        <end position="412"/>
    </location>
</feature>
<dbReference type="STRING" id="13035.Dacsa_0364"/>
<dbReference type="InterPro" id="IPR051043">
    <property type="entry name" value="Sulfatase_Mod_Factor_Kinase"/>
</dbReference>
<dbReference type="HOGENOM" id="CLU_012431_9_2_3"/>
<dbReference type="RefSeq" id="WP_015228170.1">
    <property type="nucleotide sequence ID" value="NC_019780.1"/>
</dbReference>
<evidence type="ECO:0000313" key="6">
    <source>
        <dbReference type="EMBL" id="AFZ49157.1"/>
    </source>
</evidence>
<dbReference type="InterPro" id="IPR042095">
    <property type="entry name" value="SUMF_sf"/>
</dbReference>
<dbReference type="eggNOG" id="COG1262">
    <property type="taxonomic scope" value="Bacteria"/>
</dbReference>
<dbReference type="Proteomes" id="UP000010482">
    <property type="component" value="Chromosome"/>
</dbReference>
<dbReference type="EMBL" id="CP003944">
    <property type="protein sequence ID" value="AFZ49157.1"/>
    <property type="molecule type" value="Genomic_DNA"/>
</dbReference>
<gene>
    <name evidence="6" type="ORF">Dacsa_0364</name>
</gene>
<name>K9YRP0_DACS8</name>
<organism evidence="6 7">
    <name type="scientific">Dactylococcopsis salina (strain PCC 8305)</name>
    <name type="common">Myxobactron salinum</name>
    <dbReference type="NCBI Taxonomy" id="13035"/>
    <lineage>
        <taxon>Bacteria</taxon>
        <taxon>Bacillati</taxon>
        <taxon>Cyanobacteriota</taxon>
        <taxon>Cyanophyceae</taxon>
        <taxon>Nodosilineales</taxon>
        <taxon>Cymatolegaceae</taxon>
        <taxon>Dactylococcopsis</taxon>
    </lineage>
</organism>
<dbReference type="SUPFAM" id="SSF109854">
    <property type="entry name" value="DinB/YfiT-like putative metalloenzymes"/>
    <property type="match status" value="1"/>
</dbReference>
<proteinExistence type="predicted"/>
<evidence type="ECO:0000259" key="5">
    <source>
        <dbReference type="Pfam" id="PF12867"/>
    </source>
</evidence>
<dbReference type="Pfam" id="PF12867">
    <property type="entry name" value="DinB_2"/>
    <property type="match status" value="1"/>
</dbReference>
<dbReference type="PANTHER" id="PTHR23150">
    <property type="entry name" value="SULFATASE MODIFYING FACTOR 1, 2"/>
    <property type="match status" value="1"/>
</dbReference>
<comment type="pathway">
    <text evidence="3">Amino-acid biosynthesis; ergothioneine biosynthesis.</text>
</comment>
<dbReference type="PATRIC" id="fig|13035.3.peg.416"/>
<dbReference type="PANTHER" id="PTHR23150:SF36">
    <property type="entry name" value="HERCYNINE OXYGENASE"/>
    <property type="match status" value="1"/>
</dbReference>
<evidence type="ECO:0000256" key="3">
    <source>
        <dbReference type="ARBA" id="ARBA00037882"/>
    </source>
</evidence>
<dbReference type="Gene3D" id="3.90.1580.10">
    <property type="entry name" value="paralog of FGE (formylglycine-generating enzyme)"/>
    <property type="match status" value="1"/>
</dbReference>
<evidence type="ECO:0000313" key="7">
    <source>
        <dbReference type="Proteomes" id="UP000010482"/>
    </source>
</evidence>
<dbReference type="InterPro" id="IPR005532">
    <property type="entry name" value="SUMF_dom"/>
</dbReference>
<dbReference type="KEGG" id="dsl:Dacsa_0364"/>
<accession>K9YRP0</accession>